<keyword evidence="2 6" id="KW-0378">Hydrolase</keyword>
<dbReference type="Pfam" id="PF00128">
    <property type="entry name" value="Alpha-amylase"/>
    <property type="match status" value="1"/>
</dbReference>
<dbReference type="InterPro" id="IPR017853">
    <property type="entry name" value="GH"/>
</dbReference>
<reference evidence="7" key="2">
    <citation type="submission" date="2016-01" db="EMBL/GenBank/DDBJ databases">
        <title>Six Aerococcus type strain genome sequencing and assembly using PacBio and Illumina Hiseq.</title>
        <authorList>
            <person name="Carkaci D."/>
            <person name="Dargis R."/>
            <person name="Nielsen X.C."/>
            <person name="Skovgaard O."/>
            <person name="Fuursted K."/>
            <person name="Christensen J.J."/>
        </authorList>
    </citation>
    <scope>NUCLEOTIDE SEQUENCE [LARGE SCALE GENOMIC DNA]</scope>
    <source>
        <strain evidence="7">CCUG42038B</strain>
    </source>
</reference>
<proteinExistence type="inferred from homology"/>
<evidence type="ECO:0000256" key="4">
    <source>
        <dbReference type="NCBIfam" id="TIGR02403"/>
    </source>
</evidence>
<name>A0A0X8FMC8_9LACT</name>
<accession>A0A0X8FMC8</accession>
<comment type="similarity">
    <text evidence="1">Belongs to the glycosyl hydrolase 13 family.</text>
</comment>
<sequence>MTKALGQYVIYQVYPKSFKDSDGDGHGDLRGVIEKLDYLAQLGIDMIWLNPFYPSPQKDNGYDISDYTAIDPRYGTMTDFEDLVDQAGQRGIGLMLDMPLNHSSIDHDWFQAALSGDEYYQDYYYIRPAKADGSLPTNWASKFGGPAWAPFAGEEGEYYLHLYDRTQADLNWHNPAVRHDLYDILRFWLAKGVKGFRFDVMNVIGKDEVLVDSTGGPGSSQEKRLYTDTENAHRWVHEMNRASFGQNPDIITVGEMSSTTIADGIRYTQPDQEKLDMIFSFHHLKVDYQDGDKWTTMPFDFMALKQILNDWQRGMAAGQGWNALFFNNHDQPRANSRFGDPDNYPYETATMLAQTIHLMRGTPYIFQGEEIGMTNPGFDHLADYRDVESLNYYQILRDQGLDDRQAMAIIKEKSRDNSRTPMQWDDSDQAGFTTGQPWIKLADNYERINVAREVAQGKIFPYYQALIKLRHDLEIIQLGDYEGLLLDHPQVLAYRRRLDDQELVVFSHFYPGQAEVNLNQTDLNLNQAWTKLIGNGELNELTSQFQLGPYETVAFISGGPAVGS</sequence>
<dbReference type="SMART" id="SM00642">
    <property type="entry name" value="Aamy"/>
    <property type="match status" value="1"/>
</dbReference>
<dbReference type="InterPro" id="IPR006047">
    <property type="entry name" value="GH13_cat_dom"/>
</dbReference>
<evidence type="ECO:0000256" key="3">
    <source>
        <dbReference type="ARBA" id="ARBA00023295"/>
    </source>
</evidence>
<reference evidence="6 7" key="1">
    <citation type="journal article" date="2016" name="Genome Announc.">
        <title>Complete Genome Sequences of Aerococcus christensenii CCUG 28831T, Aerococcus sanguinicola CCUG 43001T, Aerococcus urinae CCUG 36881T, Aerococcus urinaeequi CCUG 28094T, Aerococcus urinaehominis CCUG 42038 BT, and Aerococcus viridans CCUG 4311T.</title>
        <authorList>
            <person name="Carkaci D."/>
            <person name="Dargis R."/>
            <person name="Nielsen X.C."/>
            <person name="Skovgaard O."/>
            <person name="Fuursted K."/>
            <person name="Christensen J.J."/>
        </authorList>
    </citation>
    <scope>NUCLEOTIDE SEQUENCE [LARGE SCALE GENOMIC DNA]</scope>
    <source>
        <strain evidence="6 7">CCUG42038B</strain>
    </source>
</reference>
<dbReference type="RefSeq" id="WP_067980703.1">
    <property type="nucleotide sequence ID" value="NZ_CP014163.1"/>
</dbReference>
<dbReference type="NCBIfam" id="TIGR02403">
    <property type="entry name" value="trehalose_treC"/>
    <property type="match status" value="1"/>
</dbReference>
<dbReference type="EC" id="3.2.1.93" evidence="4"/>
<dbReference type="GO" id="GO:0004556">
    <property type="term" value="F:alpha-amylase activity"/>
    <property type="evidence" value="ECO:0007669"/>
    <property type="project" value="TreeGrafter"/>
</dbReference>
<keyword evidence="3" id="KW-0326">Glycosidase</keyword>
<evidence type="ECO:0000259" key="5">
    <source>
        <dbReference type="SMART" id="SM00642"/>
    </source>
</evidence>
<dbReference type="CDD" id="cd11333">
    <property type="entry name" value="AmyAc_SI_OligoGlu_DGase"/>
    <property type="match status" value="1"/>
</dbReference>
<dbReference type="PANTHER" id="PTHR10357:SF217">
    <property type="entry name" value="TREHALOSE-6-PHOSPHATE HYDROLASE"/>
    <property type="match status" value="1"/>
</dbReference>
<dbReference type="NCBIfam" id="NF008183">
    <property type="entry name" value="PRK10933.1"/>
    <property type="match status" value="1"/>
</dbReference>
<evidence type="ECO:0000256" key="1">
    <source>
        <dbReference type="ARBA" id="ARBA00008061"/>
    </source>
</evidence>
<feature type="domain" description="Glycosyl hydrolase family 13 catalytic" evidence="5">
    <location>
        <begin position="12"/>
        <end position="419"/>
    </location>
</feature>
<dbReference type="InterPro" id="IPR045857">
    <property type="entry name" value="O16G_dom_2"/>
</dbReference>
<dbReference type="Gene3D" id="2.60.40.1180">
    <property type="entry name" value="Golgi alpha-mannosidase II"/>
    <property type="match status" value="1"/>
</dbReference>
<dbReference type="SUPFAM" id="SSF51445">
    <property type="entry name" value="(Trans)glycosidases"/>
    <property type="match status" value="1"/>
</dbReference>
<dbReference type="SUPFAM" id="SSF51011">
    <property type="entry name" value="Glycosyl hydrolase domain"/>
    <property type="match status" value="1"/>
</dbReference>
<evidence type="ECO:0000256" key="2">
    <source>
        <dbReference type="ARBA" id="ARBA00022801"/>
    </source>
</evidence>
<dbReference type="FunFam" id="3.20.20.80:FF:000064">
    <property type="entry name" value="Oligo-1,6-glucosidase"/>
    <property type="match status" value="1"/>
</dbReference>
<dbReference type="GO" id="GO:0005993">
    <property type="term" value="P:trehalose catabolic process"/>
    <property type="evidence" value="ECO:0007669"/>
    <property type="project" value="InterPro"/>
</dbReference>
<keyword evidence="7" id="KW-1185">Reference proteome</keyword>
<gene>
    <name evidence="6" type="ORF">AWM75_08230</name>
</gene>
<dbReference type="EMBL" id="CP014163">
    <property type="protein sequence ID" value="AMB99958.1"/>
    <property type="molecule type" value="Genomic_DNA"/>
</dbReference>
<dbReference type="Proteomes" id="UP000062260">
    <property type="component" value="Chromosome"/>
</dbReference>
<protein>
    <recommendedName>
        <fullName evidence="4">Alpha,alpha-phosphotrehalase</fullName>
        <ecNumber evidence="4">3.2.1.93</ecNumber>
    </recommendedName>
</protein>
<dbReference type="Gene3D" id="3.90.400.10">
    <property type="entry name" value="Oligo-1,6-glucosidase, Domain 2"/>
    <property type="match status" value="1"/>
</dbReference>
<evidence type="ECO:0000313" key="6">
    <source>
        <dbReference type="EMBL" id="AMB99958.1"/>
    </source>
</evidence>
<evidence type="ECO:0000313" key="7">
    <source>
        <dbReference type="Proteomes" id="UP000062260"/>
    </source>
</evidence>
<dbReference type="STRING" id="128944.AWM75_08230"/>
<dbReference type="AlphaFoldDB" id="A0A0X8FMC8"/>
<dbReference type="KEGG" id="auh:AWM75_08230"/>
<dbReference type="PANTHER" id="PTHR10357">
    <property type="entry name" value="ALPHA-AMYLASE FAMILY MEMBER"/>
    <property type="match status" value="1"/>
</dbReference>
<dbReference type="Gene3D" id="3.20.20.80">
    <property type="entry name" value="Glycosidases"/>
    <property type="match status" value="1"/>
</dbReference>
<dbReference type="GO" id="GO:0005737">
    <property type="term" value="C:cytoplasm"/>
    <property type="evidence" value="ECO:0007669"/>
    <property type="project" value="UniProtKB-UniRule"/>
</dbReference>
<dbReference type="GO" id="GO:0008788">
    <property type="term" value="F:alpha,alpha-phosphotrehalase activity"/>
    <property type="evidence" value="ECO:0007669"/>
    <property type="project" value="UniProtKB-UniRule"/>
</dbReference>
<dbReference type="InterPro" id="IPR013780">
    <property type="entry name" value="Glyco_hydro_b"/>
</dbReference>
<organism evidence="6 7">
    <name type="scientific">Aerococcus urinaehominis</name>
    <dbReference type="NCBI Taxonomy" id="128944"/>
    <lineage>
        <taxon>Bacteria</taxon>
        <taxon>Bacillati</taxon>
        <taxon>Bacillota</taxon>
        <taxon>Bacilli</taxon>
        <taxon>Lactobacillales</taxon>
        <taxon>Aerococcaceae</taxon>
        <taxon>Aerococcus</taxon>
    </lineage>
</organism>
<dbReference type="OrthoDB" id="9805159at2"/>
<dbReference type="InterPro" id="IPR012769">
    <property type="entry name" value="Trehalose_TreC"/>
</dbReference>